<proteinExistence type="predicted"/>
<dbReference type="GO" id="GO:0016020">
    <property type="term" value="C:membrane"/>
    <property type="evidence" value="ECO:0007669"/>
    <property type="project" value="UniProtKB-SubCell"/>
</dbReference>
<comment type="subcellular location">
    <subcellularLocation>
        <location evidence="1">Membrane</location>
        <topology evidence="1">Single-pass membrane protein</topology>
    </subcellularLocation>
</comment>
<reference evidence="19" key="1">
    <citation type="journal article" date="2023" name="Science">
        <title>Elucidation of the pathway for biosynthesis of saponin adjuvants from the soapbark tree.</title>
        <authorList>
            <person name="Reed J."/>
            <person name="Orme A."/>
            <person name="El-Demerdash A."/>
            <person name="Owen C."/>
            <person name="Martin L.B.B."/>
            <person name="Misra R.C."/>
            <person name="Kikuchi S."/>
            <person name="Rejzek M."/>
            <person name="Martin A.C."/>
            <person name="Harkess A."/>
            <person name="Leebens-Mack J."/>
            <person name="Louveau T."/>
            <person name="Stephenson M.J."/>
            <person name="Osbourn A."/>
        </authorList>
    </citation>
    <scope>NUCLEOTIDE SEQUENCE</scope>
    <source>
        <strain evidence="19">S10</strain>
    </source>
</reference>
<dbReference type="SUPFAM" id="SSF56112">
    <property type="entry name" value="Protein kinase-like (PK-like)"/>
    <property type="match status" value="1"/>
</dbReference>
<comment type="caution">
    <text evidence="19">The sequence shown here is derived from an EMBL/GenBank/DDBJ whole genome shotgun (WGS) entry which is preliminary data.</text>
</comment>
<keyword evidence="5" id="KW-0433">Leucine-rich repeat</keyword>
<keyword evidence="10" id="KW-0547">Nucleotide-binding</keyword>
<dbReference type="GO" id="GO:0004674">
    <property type="term" value="F:protein serine/threonine kinase activity"/>
    <property type="evidence" value="ECO:0007669"/>
    <property type="project" value="UniProtKB-KW"/>
</dbReference>
<dbReference type="InterPro" id="IPR011009">
    <property type="entry name" value="Kinase-like_dom_sf"/>
</dbReference>
<dbReference type="Gene3D" id="1.10.510.10">
    <property type="entry name" value="Transferase(Phosphotransferase) domain 1"/>
    <property type="match status" value="1"/>
</dbReference>
<dbReference type="GO" id="GO:0005524">
    <property type="term" value="F:ATP binding"/>
    <property type="evidence" value="ECO:0007669"/>
    <property type="project" value="UniProtKB-KW"/>
</dbReference>
<dbReference type="AlphaFoldDB" id="A0AAD7KX91"/>
<dbReference type="FunFam" id="3.30.200.20:FF:001009">
    <property type="entry name" value="LRR receptor-like serine/threonine-protein kinase FLS2"/>
    <property type="match status" value="1"/>
</dbReference>
<keyword evidence="13 17" id="KW-1133">Transmembrane helix</keyword>
<evidence type="ECO:0000256" key="7">
    <source>
        <dbReference type="ARBA" id="ARBA00022692"/>
    </source>
</evidence>
<dbReference type="PROSITE" id="PS00108">
    <property type="entry name" value="PROTEIN_KINASE_ST"/>
    <property type="match status" value="1"/>
</dbReference>
<evidence type="ECO:0000256" key="15">
    <source>
        <dbReference type="ARBA" id="ARBA00047899"/>
    </source>
</evidence>
<evidence type="ECO:0000256" key="8">
    <source>
        <dbReference type="ARBA" id="ARBA00022729"/>
    </source>
</evidence>
<evidence type="ECO:0000256" key="1">
    <source>
        <dbReference type="ARBA" id="ARBA00004167"/>
    </source>
</evidence>
<keyword evidence="4" id="KW-0597">Phosphoprotein</keyword>
<comment type="catalytic activity">
    <reaction evidence="15">
        <text>L-threonyl-[protein] + ATP = O-phospho-L-threonyl-[protein] + ADP + H(+)</text>
        <dbReference type="Rhea" id="RHEA:46608"/>
        <dbReference type="Rhea" id="RHEA-COMP:11060"/>
        <dbReference type="Rhea" id="RHEA-COMP:11605"/>
        <dbReference type="ChEBI" id="CHEBI:15378"/>
        <dbReference type="ChEBI" id="CHEBI:30013"/>
        <dbReference type="ChEBI" id="CHEBI:30616"/>
        <dbReference type="ChEBI" id="CHEBI:61977"/>
        <dbReference type="ChEBI" id="CHEBI:456216"/>
        <dbReference type="EC" id="2.7.11.1"/>
    </reaction>
</comment>
<keyword evidence="12" id="KW-0067">ATP-binding</keyword>
<keyword evidence="14 17" id="KW-0472">Membrane</keyword>
<keyword evidence="20" id="KW-1185">Reference proteome</keyword>
<dbReference type="EC" id="2.7.11.1" evidence="2"/>
<dbReference type="SMART" id="SM00369">
    <property type="entry name" value="LRR_TYP"/>
    <property type="match status" value="5"/>
</dbReference>
<keyword evidence="6" id="KW-0808">Transferase</keyword>
<dbReference type="InterPro" id="IPR051420">
    <property type="entry name" value="Ser_Thr_Kinases_DiverseReg"/>
</dbReference>
<accession>A0AAD7KX91</accession>
<dbReference type="PANTHER" id="PTHR48005:SF5">
    <property type="entry name" value="PROTEIN KINASE DOMAIN-CONTAINING PROTEIN"/>
    <property type="match status" value="1"/>
</dbReference>
<dbReference type="PRINTS" id="PR00019">
    <property type="entry name" value="LEURICHRPT"/>
</dbReference>
<evidence type="ECO:0000256" key="10">
    <source>
        <dbReference type="ARBA" id="ARBA00022741"/>
    </source>
</evidence>
<keyword evidence="9" id="KW-0677">Repeat</keyword>
<keyword evidence="19" id="KW-0675">Receptor</keyword>
<dbReference type="InterPro" id="IPR000719">
    <property type="entry name" value="Prot_kinase_dom"/>
</dbReference>
<evidence type="ECO:0000256" key="5">
    <source>
        <dbReference type="ARBA" id="ARBA00022614"/>
    </source>
</evidence>
<feature type="domain" description="Protein kinase" evidence="18">
    <location>
        <begin position="241"/>
        <end position="526"/>
    </location>
</feature>
<keyword evidence="11 19" id="KW-0418">Kinase</keyword>
<evidence type="ECO:0000256" key="6">
    <source>
        <dbReference type="ARBA" id="ARBA00022679"/>
    </source>
</evidence>
<protein>
    <recommendedName>
        <fullName evidence="2">non-specific serine/threonine protein kinase</fullName>
        <ecNumber evidence="2">2.7.11.1</ecNumber>
    </recommendedName>
</protein>
<evidence type="ECO:0000256" key="11">
    <source>
        <dbReference type="ARBA" id="ARBA00022777"/>
    </source>
</evidence>
<dbReference type="InterPro" id="IPR003591">
    <property type="entry name" value="Leu-rich_rpt_typical-subtyp"/>
</dbReference>
<dbReference type="Gene3D" id="3.30.200.20">
    <property type="entry name" value="Phosphorylase Kinase, domain 1"/>
    <property type="match status" value="1"/>
</dbReference>
<dbReference type="EMBL" id="JARAOO010000013">
    <property type="protein sequence ID" value="KAJ7947273.1"/>
    <property type="molecule type" value="Genomic_DNA"/>
</dbReference>
<dbReference type="CDD" id="cd14066">
    <property type="entry name" value="STKc_IRAK"/>
    <property type="match status" value="1"/>
</dbReference>
<keyword evidence="3" id="KW-0723">Serine/threonine-protein kinase</keyword>
<evidence type="ECO:0000256" key="17">
    <source>
        <dbReference type="SAM" id="Phobius"/>
    </source>
</evidence>
<keyword evidence="8" id="KW-0732">Signal</keyword>
<evidence type="ECO:0000313" key="19">
    <source>
        <dbReference type="EMBL" id="KAJ7947273.1"/>
    </source>
</evidence>
<dbReference type="KEGG" id="qsa:O6P43_032101"/>
<sequence>MQISLNFSYNYLDGIIPDELGTLEMVQAIDISNNKLSGIIPKILAGCKNLRNLDLSGNKLSGPIPVEAFTKLNLLERLNLSRNTLEDQIPENLENLKHLISLDLSQNNLRGIIPESLTHISTLKHLNLSFNQLEGHVPETGIFKHITASNLMGNPVLCGTEFLGPCSNAGSHHLSKKSKLILVVLGFISVLLVLVFLILVLNRYAKKTKLEGAENPEPLNASALTLKRFNLGELENATDVFNKDKIIGSSSLSTVYKGELEDGQVVAVKKLNLQQFSAESDKCFKREVKTLSQLRHRNLVKVLGYAWESGKAKDLVLEYMENGNLESVIHDTGTDQSRWILLERINVFISIASGLEYLHSGYDFPIVHCDLKPSNILLDREWEAHVSDFGTARMLGIHQQDGASLSSSTAFEGTIGYLAPEFAYMRKVTTKVDIFSFGIIVMEFLTKRRPTGLAEEDGLPISLPQLAKKAFLNGIQGLVQVLDPVLTWNVSKEHEILEELFKLALSCTLPNPDDRPNMNEVLSTLLKMKRSEKVPQITILSMPGNDKHCRSTSAALVSQ</sequence>
<evidence type="ECO:0000256" key="14">
    <source>
        <dbReference type="ARBA" id="ARBA00023136"/>
    </source>
</evidence>
<dbReference type="FunFam" id="1.10.510.10:FF:001387">
    <property type="entry name" value="LRR receptor-like serine/threonine-protein kinase FLS2"/>
    <property type="match status" value="1"/>
</dbReference>
<evidence type="ECO:0000256" key="2">
    <source>
        <dbReference type="ARBA" id="ARBA00012513"/>
    </source>
</evidence>
<evidence type="ECO:0000313" key="20">
    <source>
        <dbReference type="Proteomes" id="UP001163823"/>
    </source>
</evidence>
<dbReference type="InterPro" id="IPR008271">
    <property type="entry name" value="Ser/Thr_kinase_AS"/>
</dbReference>
<dbReference type="FunFam" id="3.80.10.10:FF:000722">
    <property type="entry name" value="Leucine-rich repeat receptor-like protein kinase"/>
    <property type="match status" value="1"/>
</dbReference>
<dbReference type="InterPro" id="IPR001611">
    <property type="entry name" value="Leu-rich_rpt"/>
</dbReference>
<name>A0AAD7KX91_QUISA</name>
<evidence type="ECO:0000256" key="9">
    <source>
        <dbReference type="ARBA" id="ARBA00022737"/>
    </source>
</evidence>
<dbReference type="Pfam" id="PF00069">
    <property type="entry name" value="Pkinase"/>
    <property type="match status" value="1"/>
</dbReference>
<evidence type="ECO:0000256" key="13">
    <source>
        <dbReference type="ARBA" id="ARBA00022989"/>
    </source>
</evidence>
<keyword evidence="7 17" id="KW-0812">Transmembrane</keyword>
<evidence type="ECO:0000256" key="4">
    <source>
        <dbReference type="ARBA" id="ARBA00022553"/>
    </source>
</evidence>
<organism evidence="19 20">
    <name type="scientific">Quillaja saponaria</name>
    <name type="common">Soap bark tree</name>
    <dbReference type="NCBI Taxonomy" id="32244"/>
    <lineage>
        <taxon>Eukaryota</taxon>
        <taxon>Viridiplantae</taxon>
        <taxon>Streptophyta</taxon>
        <taxon>Embryophyta</taxon>
        <taxon>Tracheophyta</taxon>
        <taxon>Spermatophyta</taxon>
        <taxon>Magnoliopsida</taxon>
        <taxon>eudicotyledons</taxon>
        <taxon>Gunneridae</taxon>
        <taxon>Pentapetalae</taxon>
        <taxon>rosids</taxon>
        <taxon>fabids</taxon>
        <taxon>Fabales</taxon>
        <taxon>Quillajaceae</taxon>
        <taxon>Quillaja</taxon>
    </lineage>
</organism>
<dbReference type="Gene3D" id="3.80.10.10">
    <property type="entry name" value="Ribonuclease Inhibitor"/>
    <property type="match status" value="1"/>
</dbReference>
<dbReference type="Proteomes" id="UP001163823">
    <property type="component" value="Chromosome 13"/>
</dbReference>
<dbReference type="PROSITE" id="PS50011">
    <property type="entry name" value="PROTEIN_KINASE_DOM"/>
    <property type="match status" value="1"/>
</dbReference>
<dbReference type="PANTHER" id="PTHR48005">
    <property type="entry name" value="LEUCINE RICH REPEAT KINASE 2"/>
    <property type="match status" value="1"/>
</dbReference>
<feature type="transmembrane region" description="Helical" evidence="17">
    <location>
        <begin position="180"/>
        <end position="201"/>
    </location>
</feature>
<evidence type="ECO:0000259" key="18">
    <source>
        <dbReference type="PROSITE" id="PS50011"/>
    </source>
</evidence>
<evidence type="ECO:0000256" key="12">
    <source>
        <dbReference type="ARBA" id="ARBA00022840"/>
    </source>
</evidence>
<dbReference type="SUPFAM" id="SSF52058">
    <property type="entry name" value="L domain-like"/>
    <property type="match status" value="1"/>
</dbReference>
<dbReference type="PROSITE" id="PS51450">
    <property type="entry name" value="LRR"/>
    <property type="match status" value="1"/>
</dbReference>
<dbReference type="InterPro" id="IPR032675">
    <property type="entry name" value="LRR_dom_sf"/>
</dbReference>
<dbReference type="Pfam" id="PF13855">
    <property type="entry name" value="LRR_8"/>
    <property type="match status" value="2"/>
</dbReference>
<comment type="catalytic activity">
    <reaction evidence="16">
        <text>L-seryl-[protein] + ATP = O-phospho-L-seryl-[protein] + ADP + H(+)</text>
        <dbReference type="Rhea" id="RHEA:17989"/>
        <dbReference type="Rhea" id="RHEA-COMP:9863"/>
        <dbReference type="Rhea" id="RHEA-COMP:11604"/>
        <dbReference type="ChEBI" id="CHEBI:15378"/>
        <dbReference type="ChEBI" id="CHEBI:29999"/>
        <dbReference type="ChEBI" id="CHEBI:30616"/>
        <dbReference type="ChEBI" id="CHEBI:83421"/>
        <dbReference type="ChEBI" id="CHEBI:456216"/>
        <dbReference type="EC" id="2.7.11.1"/>
    </reaction>
</comment>
<dbReference type="SMART" id="SM00220">
    <property type="entry name" value="S_TKc"/>
    <property type="match status" value="1"/>
</dbReference>
<evidence type="ECO:0000256" key="16">
    <source>
        <dbReference type="ARBA" id="ARBA00048679"/>
    </source>
</evidence>
<gene>
    <name evidence="19" type="ORF">O6P43_032101</name>
</gene>
<evidence type="ECO:0000256" key="3">
    <source>
        <dbReference type="ARBA" id="ARBA00022527"/>
    </source>
</evidence>